<name>A0A9W4JSL8_9EURO</name>
<dbReference type="OrthoDB" id="10261384at2759"/>
<evidence type="ECO:0000313" key="2">
    <source>
        <dbReference type="Proteomes" id="UP001152592"/>
    </source>
</evidence>
<evidence type="ECO:0000313" key="1">
    <source>
        <dbReference type="EMBL" id="CAG8417490.1"/>
    </source>
</evidence>
<dbReference type="EMBL" id="CAJVPD010000275">
    <property type="protein sequence ID" value="CAG8417490.1"/>
    <property type="molecule type" value="Genomic_DNA"/>
</dbReference>
<dbReference type="Proteomes" id="UP001152592">
    <property type="component" value="Unassembled WGS sequence"/>
</dbReference>
<gene>
    <name evidence="1" type="ORF">PSALAMII_LOCUS9369</name>
</gene>
<proteinExistence type="predicted"/>
<accession>A0A9W4JSL8</accession>
<organism evidence="1 2">
    <name type="scientific">Penicillium salamii</name>
    <dbReference type="NCBI Taxonomy" id="1612424"/>
    <lineage>
        <taxon>Eukaryota</taxon>
        <taxon>Fungi</taxon>
        <taxon>Dikarya</taxon>
        <taxon>Ascomycota</taxon>
        <taxon>Pezizomycotina</taxon>
        <taxon>Eurotiomycetes</taxon>
        <taxon>Eurotiomycetidae</taxon>
        <taxon>Eurotiales</taxon>
        <taxon>Aspergillaceae</taxon>
        <taxon>Penicillium</taxon>
    </lineage>
</organism>
<comment type="caution">
    <text evidence="1">The sequence shown here is derived from an EMBL/GenBank/DDBJ whole genome shotgun (WGS) entry which is preliminary data.</text>
</comment>
<protein>
    <submittedName>
        <fullName evidence="1">Uncharacterized protein</fullName>
    </submittedName>
</protein>
<dbReference type="AlphaFoldDB" id="A0A9W4JSL8"/>
<reference evidence="1" key="1">
    <citation type="submission" date="2021-07" db="EMBL/GenBank/DDBJ databases">
        <authorList>
            <person name="Branca A.L. A."/>
        </authorList>
    </citation>
    <scope>NUCLEOTIDE SEQUENCE</scope>
</reference>
<sequence>MKHARKRRSYNSTSVLIFHWENDNLNIITGENRLVDIFCRVYDFQVETFTIPLVDSQFALLLHLRTWFDNNQGKNVLKIIVYSGHARNAGTTAFRWELAGRTDRHGALQGPRLSWWAVREFLREFAGDTCYIFDYELLVSRGSNAIASSSDSWPFSKALVDTLRDLDGRPATLAQIYTKLSHWAQQTQAVSCPIHVLKLGKPSITIARAGVPNASLSSDDNKL</sequence>